<dbReference type="InterPro" id="IPR003779">
    <property type="entry name" value="CMD-like"/>
</dbReference>
<name>A0A7W7B3L2_9SPHN</name>
<reference evidence="2 3" key="1">
    <citation type="submission" date="2020-08" db="EMBL/GenBank/DDBJ databases">
        <title>Genomic Encyclopedia of Type Strains, Phase IV (KMG-IV): sequencing the most valuable type-strain genomes for metagenomic binning, comparative biology and taxonomic classification.</title>
        <authorList>
            <person name="Goeker M."/>
        </authorList>
    </citation>
    <scope>NUCLEOTIDE SEQUENCE [LARGE SCALE GENOMIC DNA]</scope>
    <source>
        <strain evidence="2 3">DSM 17328</strain>
    </source>
</reference>
<dbReference type="Gene3D" id="1.20.1290.10">
    <property type="entry name" value="AhpD-like"/>
    <property type="match status" value="1"/>
</dbReference>
<gene>
    <name evidence="2" type="ORF">GGQ98_003024</name>
</gene>
<organism evidence="2 3">
    <name type="scientific">Sphingosinicella soli</name>
    <dbReference type="NCBI Taxonomy" id="333708"/>
    <lineage>
        <taxon>Bacteria</taxon>
        <taxon>Pseudomonadati</taxon>
        <taxon>Pseudomonadota</taxon>
        <taxon>Alphaproteobacteria</taxon>
        <taxon>Sphingomonadales</taxon>
        <taxon>Sphingosinicellaceae</taxon>
        <taxon>Sphingosinicella</taxon>
    </lineage>
</organism>
<protein>
    <submittedName>
        <fullName evidence="2">Alkylhydroperoxidase family enzyme</fullName>
    </submittedName>
</protein>
<dbReference type="RefSeq" id="WP_184070953.1">
    <property type="nucleotide sequence ID" value="NZ_JACHNZ010000042.1"/>
</dbReference>
<dbReference type="Pfam" id="PF02627">
    <property type="entry name" value="CMD"/>
    <property type="match status" value="1"/>
</dbReference>
<dbReference type="Proteomes" id="UP000566324">
    <property type="component" value="Unassembled WGS sequence"/>
</dbReference>
<evidence type="ECO:0000259" key="1">
    <source>
        <dbReference type="Pfam" id="PF02627"/>
    </source>
</evidence>
<keyword evidence="2" id="KW-0560">Oxidoreductase</keyword>
<dbReference type="AlphaFoldDB" id="A0A7W7B3L2"/>
<keyword evidence="3" id="KW-1185">Reference proteome</keyword>
<dbReference type="GO" id="GO:0051920">
    <property type="term" value="F:peroxiredoxin activity"/>
    <property type="evidence" value="ECO:0007669"/>
    <property type="project" value="InterPro"/>
</dbReference>
<dbReference type="SUPFAM" id="SSF69118">
    <property type="entry name" value="AhpD-like"/>
    <property type="match status" value="1"/>
</dbReference>
<sequence length="184" mass="20461">MSTLHRFEFDELPKEIGDRLAPRVTRLGYLGEFFKCAAHQPEALAAFIDFTEAGKKGLPDNLVELIALSCAVWMGNDYERNQHERLCIKLGFHREWVAAVERLKPAEEPLLGDDERSIQRLVLSMLETRGKDSGALFDEAIHRLGEAPAIAVLMVVGRYVVHALLVNSLGLAPPVPSIFAEVEA</sequence>
<feature type="domain" description="Carboxymuconolactone decarboxylase-like" evidence="1">
    <location>
        <begin position="41"/>
        <end position="101"/>
    </location>
</feature>
<accession>A0A7W7B3L2</accession>
<evidence type="ECO:0000313" key="2">
    <source>
        <dbReference type="EMBL" id="MBB4633386.1"/>
    </source>
</evidence>
<comment type="caution">
    <text evidence="2">The sequence shown here is derived from an EMBL/GenBank/DDBJ whole genome shotgun (WGS) entry which is preliminary data.</text>
</comment>
<dbReference type="InterPro" id="IPR029032">
    <property type="entry name" value="AhpD-like"/>
</dbReference>
<keyword evidence="2" id="KW-0575">Peroxidase</keyword>
<proteinExistence type="predicted"/>
<dbReference type="EMBL" id="JACHNZ010000042">
    <property type="protein sequence ID" value="MBB4633386.1"/>
    <property type="molecule type" value="Genomic_DNA"/>
</dbReference>
<evidence type="ECO:0000313" key="3">
    <source>
        <dbReference type="Proteomes" id="UP000566324"/>
    </source>
</evidence>